<accession>A0ABS6JDI6</accession>
<gene>
    <name evidence="6" type="primary">panE</name>
    <name evidence="6" type="ORF">KS419_08300</name>
</gene>
<comment type="function">
    <text evidence="3">Catalyzes the NADPH-dependent reduction of ketopantoate into pantoic acid.</text>
</comment>
<comment type="pathway">
    <text evidence="3">Cofactor biosynthesis; (R)-pantothenate biosynthesis; (R)-pantoate from 3-methyl-2-oxobutanoate: step 2/2.</text>
</comment>
<feature type="domain" description="Ketopantoate reductase N-terminal" evidence="4">
    <location>
        <begin position="3"/>
        <end position="151"/>
    </location>
</feature>
<keyword evidence="1 3" id="KW-0521">NADP</keyword>
<comment type="catalytic activity">
    <reaction evidence="3">
        <text>(R)-pantoate + NADP(+) = 2-dehydropantoate + NADPH + H(+)</text>
        <dbReference type="Rhea" id="RHEA:16233"/>
        <dbReference type="ChEBI" id="CHEBI:11561"/>
        <dbReference type="ChEBI" id="CHEBI:15378"/>
        <dbReference type="ChEBI" id="CHEBI:15980"/>
        <dbReference type="ChEBI" id="CHEBI:57783"/>
        <dbReference type="ChEBI" id="CHEBI:58349"/>
        <dbReference type="EC" id="1.1.1.169"/>
    </reaction>
</comment>
<evidence type="ECO:0000313" key="6">
    <source>
        <dbReference type="EMBL" id="MBU9711734.1"/>
    </source>
</evidence>
<comment type="caution">
    <text evidence="6">The sequence shown here is derived from an EMBL/GenBank/DDBJ whole genome shotgun (WGS) entry which is preliminary data.</text>
</comment>
<dbReference type="Proteomes" id="UP000784880">
    <property type="component" value="Unassembled WGS sequence"/>
</dbReference>
<organism evidence="6 7">
    <name type="scientific">Evansella tamaricis</name>
    <dbReference type="NCBI Taxonomy" id="2069301"/>
    <lineage>
        <taxon>Bacteria</taxon>
        <taxon>Bacillati</taxon>
        <taxon>Bacillota</taxon>
        <taxon>Bacilli</taxon>
        <taxon>Bacillales</taxon>
        <taxon>Bacillaceae</taxon>
        <taxon>Evansella</taxon>
    </lineage>
</organism>
<keyword evidence="2 3" id="KW-0560">Oxidoreductase</keyword>
<proteinExistence type="inferred from homology"/>
<dbReference type="EC" id="1.1.1.169" evidence="3"/>
<evidence type="ECO:0000313" key="7">
    <source>
        <dbReference type="Proteomes" id="UP000784880"/>
    </source>
</evidence>
<name>A0ABS6JDI6_9BACI</name>
<feature type="domain" description="Ketopantoate reductase C-terminal" evidence="5">
    <location>
        <begin position="177"/>
        <end position="301"/>
    </location>
</feature>
<sequence>MKILILGAGAVGGYFGGRLLEKGEDVTFLVREKRQDQLHKNGLVLKSPHGDAVLHPKTIQSTSSDEPFDVVFLATKAYHLDGAIKTIEPFIREYTLIIPLLNGIEHMEELRAYYSPEQVLGGMCFVESTLDRDGAIIQTSEMHELVFGDWNGHRTEQIKAIEQVFSGTKTNFRLSENIQQEMWHKYLFITTVSGITSLMRSPIGPIRDTLEGRTYIQQLFEEIRLIMESHRAPILDGIVEKQMQILEKQAPQMKSSMLRDLEKGASIEADHLQGYLLLLAERYGVETPLLRLVYQHLKVYEKNISV</sequence>
<evidence type="ECO:0000256" key="3">
    <source>
        <dbReference type="RuleBase" id="RU362068"/>
    </source>
</evidence>
<dbReference type="Pfam" id="PF02558">
    <property type="entry name" value="ApbA"/>
    <property type="match status" value="1"/>
</dbReference>
<keyword evidence="7" id="KW-1185">Reference proteome</keyword>
<dbReference type="EMBL" id="JAHQCS010000082">
    <property type="protein sequence ID" value="MBU9711734.1"/>
    <property type="molecule type" value="Genomic_DNA"/>
</dbReference>
<dbReference type="NCBIfam" id="NF005094">
    <property type="entry name" value="PRK06522.2-5"/>
    <property type="match status" value="1"/>
</dbReference>
<dbReference type="NCBIfam" id="TIGR00745">
    <property type="entry name" value="apbA_panE"/>
    <property type="match status" value="1"/>
</dbReference>
<evidence type="ECO:0000256" key="1">
    <source>
        <dbReference type="ARBA" id="ARBA00022857"/>
    </source>
</evidence>
<evidence type="ECO:0000259" key="5">
    <source>
        <dbReference type="Pfam" id="PF08546"/>
    </source>
</evidence>
<dbReference type="PANTHER" id="PTHR21708">
    <property type="entry name" value="PROBABLE 2-DEHYDROPANTOATE 2-REDUCTASE"/>
    <property type="match status" value="1"/>
</dbReference>
<dbReference type="InterPro" id="IPR003710">
    <property type="entry name" value="ApbA"/>
</dbReference>
<keyword evidence="3" id="KW-0566">Pantothenate biosynthesis</keyword>
<dbReference type="InterPro" id="IPR013752">
    <property type="entry name" value="KPA_reductase"/>
</dbReference>
<dbReference type="Pfam" id="PF08546">
    <property type="entry name" value="ApbA_C"/>
    <property type="match status" value="1"/>
</dbReference>
<dbReference type="GO" id="GO:0008677">
    <property type="term" value="F:2-dehydropantoate 2-reductase activity"/>
    <property type="evidence" value="ECO:0007669"/>
    <property type="project" value="UniProtKB-EC"/>
</dbReference>
<dbReference type="InterPro" id="IPR013332">
    <property type="entry name" value="KPR_N"/>
</dbReference>
<dbReference type="RefSeq" id="WP_217065763.1">
    <property type="nucleotide sequence ID" value="NZ_JAHQCS010000082.1"/>
</dbReference>
<protein>
    <recommendedName>
        <fullName evidence="3">2-dehydropantoate 2-reductase</fullName>
        <ecNumber evidence="3">1.1.1.169</ecNumber>
    </recommendedName>
    <alternativeName>
        <fullName evidence="3">Ketopantoate reductase</fullName>
    </alternativeName>
</protein>
<evidence type="ECO:0000256" key="2">
    <source>
        <dbReference type="ARBA" id="ARBA00023002"/>
    </source>
</evidence>
<comment type="similarity">
    <text evidence="3">Belongs to the ketopantoate reductase family.</text>
</comment>
<dbReference type="PANTHER" id="PTHR21708:SF26">
    <property type="entry name" value="2-DEHYDROPANTOATE 2-REDUCTASE"/>
    <property type="match status" value="1"/>
</dbReference>
<reference evidence="6 7" key="1">
    <citation type="submission" date="2021-06" db="EMBL/GenBank/DDBJ databases">
        <title>Bacillus sp. RD4P76, an endophyte from a halophyte.</title>
        <authorList>
            <person name="Sun J.-Q."/>
        </authorList>
    </citation>
    <scope>NUCLEOTIDE SEQUENCE [LARGE SCALE GENOMIC DNA]</scope>
    <source>
        <strain evidence="6 7">CGMCC 1.15917</strain>
    </source>
</reference>
<evidence type="ECO:0000259" key="4">
    <source>
        <dbReference type="Pfam" id="PF02558"/>
    </source>
</evidence>
<dbReference type="InterPro" id="IPR051402">
    <property type="entry name" value="KPR-Related"/>
</dbReference>